<reference evidence="1" key="1">
    <citation type="journal article" date="2021" name="Sci. Rep.">
        <title>Diploid genomic architecture of Nitzschia inconspicua, an elite biomass production diatom.</title>
        <authorList>
            <person name="Oliver A."/>
            <person name="Podell S."/>
            <person name="Pinowska A."/>
            <person name="Traller J.C."/>
            <person name="Smith S.R."/>
            <person name="McClure R."/>
            <person name="Beliaev A."/>
            <person name="Bohutskyi P."/>
            <person name="Hill E.A."/>
            <person name="Rabines A."/>
            <person name="Zheng H."/>
            <person name="Allen L.Z."/>
            <person name="Kuo A."/>
            <person name="Grigoriev I.V."/>
            <person name="Allen A.E."/>
            <person name="Hazlebeck D."/>
            <person name="Allen E.E."/>
        </authorList>
    </citation>
    <scope>NUCLEOTIDE SEQUENCE</scope>
    <source>
        <strain evidence="1">Hildebrandi</strain>
    </source>
</reference>
<gene>
    <name evidence="1" type="ORF">IV203_009520</name>
</gene>
<comment type="caution">
    <text evidence="1">The sequence shown here is derived from an EMBL/GenBank/DDBJ whole genome shotgun (WGS) entry which is preliminary data.</text>
</comment>
<dbReference type="AlphaFoldDB" id="A0A9K3KVW2"/>
<name>A0A9K3KVW2_9STRA</name>
<protein>
    <submittedName>
        <fullName evidence="1">Uncharacterized protein</fullName>
    </submittedName>
</protein>
<organism evidence="1 2">
    <name type="scientific">Nitzschia inconspicua</name>
    <dbReference type="NCBI Taxonomy" id="303405"/>
    <lineage>
        <taxon>Eukaryota</taxon>
        <taxon>Sar</taxon>
        <taxon>Stramenopiles</taxon>
        <taxon>Ochrophyta</taxon>
        <taxon>Bacillariophyta</taxon>
        <taxon>Bacillariophyceae</taxon>
        <taxon>Bacillariophycidae</taxon>
        <taxon>Bacillariales</taxon>
        <taxon>Bacillariaceae</taxon>
        <taxon>Nitzschia</taxon>
    </lineage>
</organism>
<keyword evidence="2" id="KW-1185">Reference proteome</keyword>
<accession>A0A9K3KVW2</accession>
<proteinExistence type="predicted"/>
<dbReference type="Proteomes" id="UP000693970">
    <property type="component" value="Unassembled WGS sequence"/>
</dbReference>
<reference evidence="1" key="2">
    <citation type="submission" date="2021-04" db="EMBL/GenBank/DDBJ databases">
        <authorList>
            <person name="Podell S."/>
        </authorList>
    </citation>
    <scope>NUCLEOTIDE SEQUENCE</scope>
    <source>
        <strain evidence="1">Hildebrandi</strain>
    </source>
</reference>
<dbReference type="EMBL" id="JAGRRH010000018">
    <property type="protein sequence ID" value="KAG7350160.1"/>
    <property type="molecule type" value="Genomic_DNA"/>
</dbReference>
<sequence length="113" mass="12878">MVADSCYILLSFLDVVTLLRKQVVSKQFNKLCTQTITAKCGKDGPPPLTQTKHWQRQFVNSVPSCMIPIPTKKTWKRLLCKYGYPIDSWNVSQVTDMSKLFCGPFDMDDDIQG</sequence>
<evidence type="ECO:0000313" key="2">
    <source>
        <dbReference type="Proteomes" id="UP000693970"/>
    </source>
</evidence>
<evidence type="ECO:0000313" key="1">
    <source>
        <dbReference type="EMBL" id="KAG7350160.1"/>
    </source>
</evidence>